<evidence type="ECO:0000313" key="3">
    <source>
        <dbReference type="EMBL" id="PSR27127.1"/>
    </source>
</evidence>
<keyword evidence="1" id="KW-0175">Coiled coil</keyword>
<gene>
    <name evidence="3" type="ORF">C7B43_12415</name>
</gene>
<dbReference type="InterPro" id="IPR038734">
    <property type="entry name" value="YhaN_AAA"/>
</dbReference>
<feature type="coiled-coil region" evidence="1">
    <location>
        <begin position="714"/>
        <end position="762"/>
    </location>
</feature>
<evidence type="ECO:0000313" key="4">
    <source>
        <dbReference type="Proteomes" id="UP000242699"/>
    </source>
</evidence>
<protein>
    <recommendedName>
        <fullName evidence="2">YhaN AAA domain-containing protein</fullName>
    </recommendedName>
</protein>
<dbReference type="Pfam" id="PF13514">
    <property type="entry name" value="AAA_27"/>
    <property type="match status" value="1"/>
</dbReference>
<feature type="coiled-coil region" evidence="1">
    <location>
        <begin position="952"/>
        <end position="986"/>
    </location>
</feature>
<dbReference type="Gene3D" id="3.40.50.300">
    <property type="entry name" value="P-loop containing nucleotide triphosphate hydrolases"/>
    <property type="match status" value="2"/>
</dbReference>
<evidence type="ECO:0000259" key="2">
    <source>
        <dbReference type="Pfam" id="PF13514"/>
    </source>
</evidence>
<comment type="caution">
    <text evidence="3">The sequence shown here is derived from an EMBL/GenBank/DDBJ whole genome shotgun (WGS) entry which is preliminary data.</text>
</comment>
<feature type="domain" description="YhaN AAA" evidence="2">
    <location>
        <begin position="1"/>
        <end position="206"/>
    </location>
</feature>
<dbReference type="InterPro" id="IPR027417">
    <property type="entry name" value="P-loop_NTPase"/>
</dbReference>
<dbReference type="PANTHER" id="PTHR41259">
    <property type="entry name" value="DOUBLE-STRAND BREAK REPAIR RAD50 ATPASE, PUTATIVE-RELATED"/>
    <property type="match status" value="1"/>
</dbReference>
<name>A0A2T2WXZ4_9FIRM</name>
<dbReference type="Proteomes" id="UP000242699">
    <property type="component" value="Unassembled WGS sequence"/>
</dbReference>
<feature type="coiled-coil region" evidence="1">
    <location>
        <begin position="492"/>
        <end position="526"/>
    </location>
</feature>
<evidence type="ECO:0000256" key="1">
    <source>
        <dbReference type="SAM" id="Coils"/>
    </source>
</evidence>
<reference evidence="3 4" key="1">
    <citation type="journal article" date="2014" name="BMC Genomics">
        <title>Comparison of environmental and isolate Sulfobacillus genomes reveals diverse carbon, sulfur, nitrogen, and hydrogen metabolisms.</title>
        <authorList>
            <person name="Justice N.B."/>
            <person name="Norman A."/>
            <person name="Brown C.T."/>
            <person name="Singh A."/>
            <person name="Thomas B.C."/>
            <person name="Banfield J.F."/>
        </authorList>
    </citation>
    <scope>NUCLEOTIDE SEQUENCE [LARGE SCALE GENOMIC DNA]</scope>
    <source>
        <strain evidence="3">AMDSBA1</strain>
    </source>
</reference>
<feature type="coiled-coil region" evidence="1">
    <location>
        <begin position="267"/>
        <end position="301"/>
    </location>
</feature>
<dbReference type="SUPFAM" id="SSF52540">
    <property type="entry name" value="P-loop containing nucleoside triphosphate hydrolases"/>
    <property type="match status" value="2"/>
</dbReference>
<dbReference type="AlphaFoldDB" id="A0A2T2WXZ4"/>
<dbReference type="EMBL" id="PXYT01000029">
    <property type="protein sequence ID" value="PSR27127.1"/>
    <property type="molecule type" value="Genomic_DNA"/>
</dbReference>
<sequence>MKLRQLSVSHVLHYASLDLLLNDEGSGFHILYGPNETGKTTLLNLIIDWLYGGRVSEAGGDYYESRSVLSGVIEDGAGKSLQFGRKKRYSKLEFTDRSVSEEDLAQFLGGYDRDRFALIFGLDHDRLRSGGESLLQSGGHAGVSLFEAGGGIQHLHNLLSGLDSRSRDLLDPSFRTHSAKLLNKHWAEFLNAEKKIREGSLGAQDWDQKRQDIFVLEAEIKQVRKERYELERGLEKIQRLKRVQTMLPELYAVRQQLRELGAVIVLEDDEESRIEAMITEHNDLELQIARVQKHVQQLRAKREELVPQPDVLAREAAIQKINQGLTQYETRRYVELPKLRQNQSECEDDMAFRIKDLMGEGPVVSVDMLRIPFSDMENVKQLIKQREEALARLNIQEQRHHELLGQRNDAQWELRHIGAVENVSELRKLLDQIRLAGNLEDMIAQKEADITLQQRSLQQILTRQSVYSGDLNTMEHLIVPLDATIDYFHQEWNSIRERHREQKQKRQQLEDEIAACERELEALELQGYVPIESELTETRRLRDQGWDLLKRHWLDREDLGNEIMTYAQGTPLEEVFEHYMRRADDMADSLRAQADKSAKRALLLLNKSQNENQRQQVLERLQEIQQEVTMFKKEWTDQWADSGIDVKRPADMKEWLATVYRPVVLGLNTLRSIEQDLKRLISRRDGFLRDLREKARKYQLTLPENSLKAQTEVCEDYVKEMEDRQRDAERLRRDLVELDRRLEKDQEMLDRCGQEVADLEEAWNEWRQRYPFVPQDYRIASPYLHKLEELFQWEQNKQEIAREIREKEAECRVFEENSHQMALALHEVMPDFSQMAMWVSRIRQRLELAKDIDTKRQQLADQLEEQEEELSEFRQKAEDVNHTLRQYLARCHCSEIDELRQCIKVSRMFKEARQAQGQLEQNIRQAGDGLPLTELEKEFAQVEHPEELTLKAEELRADVEKMMVQEEEYKQKLQEMKIQFQSLSGDQTLAAEAAQGAQYHLAEIDRLWTEYLRVELARRLLQRAIETYRQQNESSIIEQASDFFRRLTLNHYEQLTVEYENNIPYLEARHRTEGKRRVGQMSDGTRDQLYLALRLAFINQHLANGEPLPLIMDDILVHFDDERTQATLEVLNELASRTQILYFTHHQLVVDLGLQLRPRPAAVHYLAQLV</sequence>
<feature type="coiled-coil region" evidence="1">
    <location>
        <begin position="790"/>
        <end position="817"/>
    </location>
</feature>
<dbReference type="PANTHER" id="PTHR41259:SF1">
    <property type="entry name" value="DOUBLE-STRAND BREAK REPAIR RAD50 ATPASE, PUTATIVE-RELATED"/>
    <property type="match status" value="1"/>
</dbReference>
<feature type="coiled-coil region" evidence="1">
    <location>
        <begin position="849"/>
        <end position="890"/>
    </location>
</feature>
<accession>A0A2T2WXZ4</accession>
<feature type="coiled-coil region" evidence="1">
    <location>
        <begin position="607"/>
        <end position="634"/>
    </location>
</feature>
<organism evidence="3 4">
    <name type="scientific">Sulfobacillus benefaciens</name>
    <dbReference type="NCBI Taxonomy" id="453960"/>
    <lineage>
        <taxon>Bacteria</taxon>
        <taxon>Bacillati</taxon>
        <taxon>Bacillota</taxon>
        <taxon>Clostridia</taxon>
        <taxon>Eubacteriales</taxon>
        <taxon>Clostridiales Family XVII. Incertae Sedis</taxon>
        <taxon>Sulfobacillus</taxon>
    </lineage>
</organism>
<proteinExistence type="predicted"/>